<name>A0ABV8ADW6_9DEIO</name>
<evidence type="ECO:0000313" key="2">
    <source>
        <dbReference type="EMBL" id="MFC3862722.1"/>
    </source>
</evidence>
<dbReference type="Proteomes" id="UP001595748">
    <property type="component" value="Unassembled WGS sequence"/>
</dbReference>
<proteinExistence type="predicted"/>
<protein>
    <submittedName>
        <fullName evidence="2">EpsG family protein</fullName>
    </submittedName>
</protein>
<feature type="transmembrane region" description="Helical" evidence="1">
    <location>
        <begin position="104"/>
        <end position="122"/>
    </location>
</feature>
<feature type="transmembrane region" description="Helical" evidence="1">
    <location>
        <begin position="310"/>
        <end position="330"/>
    </location>
</feature>
<keyword evidence="1" id="KW-0812">Transmembrane</keyword>
<comment type="caution">
    <text evidence="2">The sequence shown here is derived from an EMBL/GenBank/DDBJ whole genome shotgun (WGS) entry which is preliminary data.</text>
</comment>
<feature type="transmembrane region" description="Helical" evidence="1">
    <location>
        <begin position="254"/>
        <end position="274"/>
    </location>
</feature>
<keyword evidence="1" id="KW-1133">Transmembrane helix</keyword>
<sequence>MRVNTFTRNNLSIGLLFIPMAIYATYWGLRPVNVGTDTPAYIGMFLAYLRQDPILVSSIDKGFLGLIAFSYLFSKNPQSLLLIVCLLEAICFYLAGVILLRRPFYIFLYVVFLLLSPFYLSININILRHGMAIAVALLGMSLVFQLRKPVYKLILACPPVLFHNVAGLLAAPIFIGINRINMVYIWLTLATFSMFSPAYSSFVSQYFDGRYLNYVTSETTYRTGFRPDFTFFSSLPIFLLLIVPFRKMSIETRWVLNAYLLVSGLGLTMNFVAFSDRFLVNSWVMLPLLFALVVRDINSGVFKKRVNKQFFTFIVVLGILLINLVFYLRLAS</sequence>
<feature type="transmembrane region" description="Helical" evidence="1">
    <location>
        <begin position="54"/>
        <end position="73"/>
    </location>
</feature>
<keyword evidence="1" id="KW-0472">Membrane</keyword>
<keyword evidence="3" id="KW-1185">Reference proteome</keyword>
<feature type="transmembrane region" description="Helical" evidence="1">
    <location>
        <begin position="280"/>
        <end position="298"/>
    </location>
</feature>
<dbReference type="EMBL" id="JBHRZF010000212">
    <property type="protein sequence ID" value="MFC3862722.1"/>
    <property type="molecule type" value="Genomic_DNA"/>
</dbReference>
<dbReference type="RefSeq" id="WP_380080662.1">
    <property type="nucleotide sequence ID" value="NZ_JBHRZF010000212.1"/>
</dbReference>
<feature type="transmembrane region" description="Helical" evidence="1">
    <location>
        <begin position="184"/>
        <end position="207"/>
    </location>
</feature>
<reference evidence="3" key="1">
    <citation type="journal article" date="2019" name="Int. J. Syst. Evol. Microbiol.">
        <title>The Global Catalogue of Microorganisms (GCM) 10K type strain sequencing project: providing services to taxonomists for standard genome sequencing and annotation.</title>
        <authorList>
            <consortium name="The Broad Institute Genomics Platform"/>
            <consortium name="The Broad Institute Genome Sequencing Center for Infectious Disease"/>
            <person name="Wu L."/>
            <person name="Ma J."/>
        </authorList>
    </citation>
    <scope>NUCLEOTIDE SEQUENCE [LARGE SCALE GENOMIC DNA]</scope>
    <source>
        <strain evidence="3">CCTCC AB 2013263</strain>
    </source>
</reference>
<feature type="transmembrane region" description="Helical" evidence="1">
    <location>
        <begin position="227"/>
        <end position="245"/>
    </location>
</feature>
<organism evidence="2 3">
    <name type="scientific">Deinococcus antarcticus</name>
    <dbReference type="NCBI Taxonomy" id="1298767"/>
    <lineage>
        <taxon>Bacteria</taxon>
        <taxon>Thermotogati</taxon>
        <taxon>Deinococcota</taxon>
        <taxon>Deinococci</taxon>
        <taxon>Deinococcales</taxon>
        <taxon>Deinococcaceae</taxon>
        <taxon>Deinococcus</taxon>
    </lineage>
</organism>
<evidence type="ECO:0000313" key="3">
    <source>
        <dbReference type="Proteomes" id="UP001595748"/>
    </source>
</evidence>
<evidence type="ECO:0000256" key="1">
    <source>
        <dbReference type="SAM" id="Phobius"/>
    </source>
</evidence>
<feature type="transmembrane region" description="Helical" evidence="1">
    <location>
        <begin position="80"/>
        <end position="98"/>
    </location>
</feature>
<gene>
    <name evidence="2" type="ORF">ACFOPQ_18305</name>
</gene>
<feature type="transmembrane region" description="Helical" evidence="1">
    <location>
        <begin position="12"/>
        <end position="29"/>
    </location>
</feature>
<accession>A0ABV8ADW6</accession>
<feature type="transmembrane region" description="Helical" evidence="1">
    <location>
        <begin position="153"/>
        <end position="177"/>
    </location>
</feature>
<dbReference type="InterPro" id="IPR049458">
    <property type="entry name" value="EpsG-like"/>
</dbReference>
<dbReference type="Pfam" id="PF14897">
    <property type="entry name" value="EpsG"/>
    <property type="match status" value="1"/>
</dbReference>